<evidence type="ECO:0000313" key="3">
    <source>
        <dbReference type="Proteomes" id="UP001279642"/>
    </source>
</evidence>
<dbReference type="Proteomes" id="UP001279642">
    <property type="component" value="Unassembled WGS sequence"/>
</dbReference>
<gene>
    <name evidence="2" type="ORF">SMD27_15275</name>
</gene>
<accession>A0ABU5ECW2</accession>
<keyword evidence="3" id="KW-1185">Reference proteome</keyword>
<evidence type="ECO:0000313" key="2">
    <source>
        <dbReference type="EMBL" id="MDY0884206.1"/>
    </source>
</evidence>
<dbReference type="EMBL" id="JAXCLW010000004">
    <property type="protein sequence ID" value="MDY0884206.1"/>
    <property type="molecule type" value="Genomic_DNA"/>
</dbReference>
<evidence type="ECO:0000256" key="1">
    <source>
        <dbReference type="SAM" id="MobiDB-lite"/>
    </source>
</evidence>
<feature type="region of interest" description="Disordered" evidence="1">
    <location>
        <begin position="26"/>
        <end position="69"/>
    </location>
</feature>
<name>A0ABU5ECW2_9PROT</name>
<organism evidence="2 3">
    <name type="scientific">Dongia soli</name>
    <dbReference type="NCBI Taxonomy" id="600628"/>
    <lineage>
        <taxon>Bacteria</taxon>
        <taxon>Pseudomonadati</taxon>
        <taxon>Pseudomonadota</taxon>
        <taxon>Alphaproteobacteria</taxon>
        <taxon>Rhodospirillales</taxon>
        <taxon>Dongiaceae</taxon>
        <taxon>Dongia</taxon>
    </lineage>
</organism>
<proteinExistence type="predicted"/>
<sequence>MKQQHLSRNQRERQVIEARQRERWLEEQAASKETSEGWRDVERQVERDSDRPERAAPAERRNQPPTRER</sequence>
<comment type="caution">
    <text evidence="2">The sequence shown here is derived from an EMBL/GenBank/DDBJ whole genome shotgun (WGS) entry which is preliminary data.</text>
</comment>
<reference evidence="2 3" key="1">
    <citation type="journal article" date="2016" name="Antonie Van Leeuwenhoek">
        <title>Dongia soli sp. nov., isolated from soil from Dokdo, Korea.</title>
        <authorList>
            <person name="Kim D.U."/>
            <person name="Lee H."/>
            <person name="Kim H."/>
            <person name="Kim S.G."/>
            <person name="Ka J.O."/>
        </authorList>
    </citation>
    <scope>NUCLEOTIDE SEQUENCE [LARGE SCALE GENOMIC DNA]</scope>
    <source>
        <strain evidence="2 3">D78</strain>
    </source>
</reference>
<dbReference type="RefSeq" id="WP_320509276.1">
    <property type="nucleotide sequence ID" value="NZ_JAXCLW010000004.1"/>
</dbReference>
<protein>
    <submittedName>
        <fullName evidence="2">Uncharacterized protein</fullName>
    </submittedName>
</protein>